<dbReference type="InterPro" id="IPR003777">
    <property type="entry name" value="XdhC_CoxI"/>
</dbReference>
<evidence type="ECO:0000256" key="1">
    <source>
        <dbReference type="SAM" id="MobiDB-lite"/>
    </source>
</evidence>
<evidence type="ECO:0000313" key="5">
    <source>
        <dbReference type="Proteomes" id="UP001460888"/>
    </source>
</evidence>
<dbReference type="InterPro" id="IPR027051">
    <property type="entry name" value="XdhC_Rossmann_dom"/>
</dbReference>
<dbReference type="Pfam" id="PF02625">
    <property type="entry name" value="XdhC_CoxI"/>
    <property type="match status" value="1"/>
</dbReference>
<dbReference type="RefSeq" id="WP_353112155.1">
    <property type="nucleotide sequence ID" value="NZ_APND01000004.1"/>
</dbReference>
<feature type="domain" description="XdhC- CoxI" evidence="2">
    <location>
        <begin position="44"/>
        <end position="111"/>
    </location>
</feature>
<reference evidence="4 5" key="1">
    <citation type="submission" date="2013-03" db="EMBL/GenBank/DDBJ databases">
        <title>Salinisphaera dokdonensis CL-ES53 Genome Sequencing.</title>
        <authorList>
            <person name="Li C."/>
            <person name="Lai Q."/>
            <person name="Shao Z."/>
        </authorList>
    </citation>
    <scope>NUCLEOTIDE SEQUENCE [LARGE SCALE GENOMIC DNA]</scope>
    <source>
        <strain evidence="4 5">CL-ES53</strain>
    </source>
</reference>
<organism evidence="4 5">
    <name type="scientific">Salinisphaera dokdonensis CL-ES53</name>
    <dbReference type="NCBI Taxonomy" id="1304272"/>
    <lineage>
        <taxon>Bacteria</taxon>
        <taxon>Pseudomonadati</taxon>
        <taxon>Pseudomonadota</taxon>
        <taxon>Gammaproteobacteria</taxon>
        <taxon>Salinisphaerales</taxon>
        <taxon>Salinisphaeraceae</taxon>
        <taxon>Salinisphaera</taxon>
    </lineage>
</organism>
<dbReference type="PANTHER" id="PTHR30388">
    <property type="entry name" value="ALDEHYDE OXIDOREDUCTASE MOLYBDENUM COFACTOR ASSEMBLY PROTEIN"/>
    <property type="match status" value="1"/>
</dbReference>
<dbReference type="Pfam" id="PF13478">
    <property type="entry name" value="XdhC_C"/>
    <property type="match status" value="1"/>
</dbReference>
<keyword evidence="5" id="KW-1185">Reference proteome</keyword>
<evidence type="ECO:0000259" key="2">
    <source>
        <dbReference type="Pfam" id="PF02625"/>
    </source>
</evidence>
<dbReference type="PANTHER" id="PTHR30388:SF4">
    <property type="entry name" value="MOLYBDENUM COFACTOR INSERTION CHAPERONE PAOD"/>
    <property type="match status" value="1"/>
</dbReference>
<protein>
    <submittedName>
        <fullName evidence="4">Xanthine dehydrogenase accessory factor XdhC</fullName>
    </submittedName>
</protein>
<dbReference type="EMBL" id="APND01000004">
    <property type="protein sequence ID" value="MES1930183.1"/>
    <property type="molecule type" value="Genomic_DNA"/>
</dbReference>
<gene>
    <name evidence="4" type="ORF">SADO_13048</name>
</gene>
<sequence length="342" mass="36827">MADKITPFTERFHAPEAERPQRADWPAWPTYGLVDDLLPVMRAWRAQGRRIAVATLVHVNGSSPRPVGSEMAINDRGEVAGYVSGGCVEAAVAAQALEVLETGTPVTLDYGAGSPVLDVQLTCGGRIGIFVRALPDADDYVARWNDARIRRRAFDVRIDLSDGSHGYGPGGDDPGRRVFHQRYLPSPRLVIAGGDPVTLALAQLAPTFGYDVVLLRPYGPAAPPPGTTLAHYDTRPLARALESLELDASSAVYTLTHDIDDDHAMLAKALASPAFSVGALGSRTKAAERVQRLRDDGFDDHDLARPHTPAGLSINAREPREIALSVLAELVALRPRERATQA</sequence>
<accession>A0ABV2B2U1</accession>
<feature type="compositionally biased region" description="Basic and acidic residues" evidence="1">
    <location>
        <begin position="10"/>
        <end position="21"/>
    </location>
</feature>
<proteinExistence type="predicted"/>
<feature type="domain" description="XdhC Rossmann" evidence="3">
    <location>
        <begin position="189"/>
        <end position="330"/>
    </location>
</feature>
<dbReference type="Gene3D" id="3.40.50.720">
    <property type="entry name" value="NAD(P)-binding Rossmann-like Domain"/>
    <property type="match status" value="1"/>
</dbReference>
<evidence type="ECO:0000313" key="4">
    <source>
        <dbReference type="EMBL" id="MES1930183.1"/>
    </source>
</evidence>
<dbReference type="InterPro" id="IPR052698">
    <property type="entry name" value="MoCofactor_Util/Proc"/>
</dbReference>
<dbReference type="Proteomes" id="UP001460888">
    <property type="component" value="Unassembled WGS sequence"/>
</dbReference>
<evidence type="ECO:0000259" key="3">
    <source>
        <dbReference type="Pfam" id="PF13478"/>
    </source>
</evidence>
<name>A0ABV2B2U1_9GAMM</name>
<feature type="region of interest" description="Disordered" evidence="1">
    <location>
        <begin position="1"/>
        <end position="21"/>
    </location>
</feature>
<comment type="caution">
    <text evidence="4">The sequence shown here is derived from an EMBL/GenBank/DDBJ whole genome shotgun (WGS) entry which is preliminary data.</text>
</comment>